<dbReference type="InterPro" id="IPR013249">
    <property type="entry name" value="RNA_pol_sigma70_r4_t2"/>
</dbReference>
<dbReference type="Proteomes" id="UP001267710">
    <property type="component" value="Unassembled WGS sequence"/>
</dbReference>
<sequence length="176" mass="19309">MSAVDAAAQQHRLQMQALYGEHHGWLFGWLRRRLGCGHHAADVAQDTFVRILGSRDALLGVREPRAYLVTTAKRLLIDEARRRLIEKTYLEELAAASAATFDAAPSAEEVAQTVEALLQIEAALDGLAPKARQAFLLCYLEGHTHAVAAAELGVSTKMVQKYLIQALAHCQRVLQG</sequence>
<name>A0ABU1I6X5_9BURK</name>
<comment type="similarity">
    <text evidence="1">Belongs to the sigma-70 factor family. ECF subfamily.</text>
</comment>
<dbReference type="InterPro" id="IPR036388">
    <property type="entry name" value="WH-like_DNA-bd_sf"/>
</dbReference>
<dbReference type="InterPro" id="IPR013324">
    <property type="entry name" value="RNA_pol_sigma_r3/r4-like"/>
</dbReference>
<reference evidence="7 8" key="1">
    <citation type="submission" date="2023-08" db="EMBL/GenBank/DDBJ databases">
        <title>Functional and genomic diversity of the sorghum phyllosphere microbiome.</title>
        <authorList>
            <person name="Shade A."/>
        </authorList>
    </citation>
    <scope>NUCLEOTIDE SEQUENCE [LARGE SCALE GENOMIC DNA]</scope>
    <source>
        <strain evidence="7 8">SORGH_AS_0335</strain>
    </source>
</reference>
<dbReference type="InterPro" id="IPR007627">
    <property type="entry name" value="RNA_pol_sigma70_r2"/>
</dbReference>
<evidence type="ECO:0000313" key="7">
    <source>
        <dbReference type="EMBL" id="MDR6212970.1"/>
    </source>
</evidence>
<evidence type="ECO:0000256" key="4">
    <source>
        <dbReference type="ARBA" id="ARBA00023163"/>
    </source>
</evidence>
<evidence type="ECO:0000313" key="8">
    <source>
        <dbReference type="Proteomes" id="UP001267710"/>
    </source>
</evidence>
<feature type="domain" description="RNA polymerase sigma-70 region 2" evidence="5">
    <location>
        <begin position="18"/>
        <end position="83"/>
    </location>
</feature>
<evidence type="ECO:0000256" key="3">
    <source>
        <dbReference type="ARBA" id="ARBA00023082"/>
    </source>
</evidence>
<keyword evidence="3" id="KW-0731">Sigma factor</keyword>
<evidence type="ECO:0000259" key="5">
    <source>
        <dbReference type="Pfam" id="PF04542"/>
    </source>
</evidence>
<dbReference type="InterPro" id="IPR014284">
    <property type="entry name" value="RNA_pol_sigma-70_dom"/>
</dbReference>
<dbReference type="Gene3D" id="1.10.1740.10">
    <property type="match status" value="1"/>
</dbReference>
<dbReference type="SUPFAM" id="SSF88946">
    <property type="entry name" value="Sigma2 domain of RNA polymerase sigma factors"/>
    <property type="match status" value="1"/>
</dbReference>
<dbReference type="InterPro" id="IPR039425">
    <property type="entry name" value="RNA_pol_sigma-70-like"/>
</dbReference>
<dbReference type="EMBL" id="JAVIZX010000001">
    <property type="protein sequence ID" value="MDR6212970.1"/>
    <property type="molecule type" value="Genomic_DNA"/>
</dbReference>
<comment type="caution">
    <text evidence="7">The sequence shown here is derived from an EMBL/GenBank/DDBJ whole genome shotgun (WGS) entry which is preliminary data.</text>
</comment>
<dbReference type="SUPFAM" id="SSF88659">
    <property type="entry name" value="Sigma3 and sigma4 domains of RNA polymerase sigma factors"/>
    <property type="match status" value="1"/>
</dbReference>
<evidence type="ECO:0000256" key="2">
    <source>
        <dbReference type="ARBA" id="ARBA00023015"/>
    </source>
</evidence>
<dbReference type="RefSeq" id="WP_309826079.1">
    <property type="nucleotide sequence ID" value="NZ_JAVIZX010000001.1"/>
</dbReference>
<dbReference type="Gene3D" id="1.10.10.10">
    <property type="entry name" value="Winged helix-like DNA-binding domain superfamily/Winged helix DNA-binding domain"/>
    <property type="match status" value="1"/>
</dbReference>
<gene>
    <name evidence="7" type="ORF">QE399_000659</name>
</gene>
<keyword evidence="2" id="KW-0805">Transcription regulation</keyword>
<dbReference type="Pfam" id="PF08281">
    <property type="entry name" value="Sigma70_r4_2"/>
    <property type="match status" value="1"/>
</dbReference>
<proteinExistence type="inferred from homology"/>
<protein>
    <submittedName>
        <fullName evidence="7">RNA polymerase sigma factor (Sigma-70 family)</fullName>
    </submittedName>
</protein>
<dbReference type="InterPro" id="IPR013325">
    <property type="entry name" value="RNA_pol_sigma_r2"/>
</dbReference>
<dbReference type="Pfam" id="PF04542">
    <property type="entry name" value="Sigma70_r2"/>
    <property type="match status" value="1"/>
</dbReference>
<dbReference type="PANTHER" id="PTHR43133:SF63">
    <property type="entry name" value="RNA POLYMERASE SIGMA FACTOR FECI-RELATED"/>
    <property type="match status" value="1"/>
</dbReference>
<dbReference type="PANTHER" id="PTHR43133">
    <property type="entry name" value="RNA POLYMERASE ECF-TYPE SIGMA FACTO"/>
    <property type="match status" value="1"/>
</dbReference>
<keyword evidence="4" id="KW-0804">Transcription</keyword>
<dbReference type="NCBIfam" id="TIGR02937">
    <property type="entry name" value="sigma70-ECF"/>
    <property type="match status" value="1"/>
</dbReference>
<feature type="domain" description="RNA polymerase sigma factor 70 region 4 type 2" evidence="6">
    <location>
        <begin position="118"/>
        <end position="170"/>
    </location>
</feature>
<evidence type="ECO:0000256" key="1">
    <source>
        <dbReference type="ARBA" id="ARBA00010641"/>
    </source>
</evidence>
<accession>A0ABU1I6X5</accession>
<evidence type="ECO:0000259" key="6">
    <source>
        <dbReference type="Pfam" id="PF08281"/>
    </source>
</evidence>
<organism evidence="7 8">
    <name type="scientific">Paracidovorax wautersii</name>
    <dbReference type="NCBI Taxonomy" id="1177982"/>
    <lineage>
        <taxon>Bacteria</taxon>
        <taxon>Pseudomonadati</taxon>
        <taxon>Pseudomonadota</taxon>
        <taxon>Betaproteobacteria</taxon>
        <taxon>Burkholderiales</taxon>
        <taxon>Comamonadaceae</taxon>
        <taxon>Paracidovorax</taxon>
    </lineage>
</organism>
<keyword evidence="8" id="KW-1185">Reference proteome</keyword>